<evidence type="ECO:0000313" key="3">
    <source>
        <dbReference type="EMBL" id="MBV7392072.1"/>
    </source>
</evidence>
<evidence type="ECO:0000256" key="1">
    <source>
        <dbReference type="SAM" id="MobiDB-lite"/>
    </source>
</evidence>
<comment type="caution">
    <text evidence="3">The sequence shown here is derived from an EMBL/GenBank/DDBJ whole genome shotgun (WGS) entry which is preliminary data.</text>
</comment>
<accession>A0ABS6TGH9</accession>
<evidence type="ECO:0008006" key="5">
    <source>
        <dbReference type="Google" id="ProtNLM"/>
    </source>
</evidence>
<gene>
    <name evidence="3" type="ORF">KUA55_15425</name>
</gene>
<proteinExistence type="predicted"/>
<reference evidence="3 4" key="1">
    <citation type="submission" date="2021-06" db="EMBL/GenBank/DDBJ databases">
        <title>Enterococcus alishanensis sp. nov., a novel lactic acid bacterium isolated from fresh coffee beans.</title>
        <authorList>
            <person name="Chen Y.-S."/>
        </authorList>
    </citation>
    <scope>NUCLEOTIDE SEQUENCE [LARGE SCALE GENOMIC DNA]</scope>
    <source>
        <strain evidence="3 4">ALS3</strain>
    </source>
</reference>
<evidence type="ECO:0000256" key="2">
    <source>
        <dbReference type="SAM" id="SignalP"/>
    </source>
</evidence>
<feature type="signal peptide" evidence="2">
    <location>
        <begin position="1"/>
        <end position="23"/>
    </location>
</feature>
<evidence type="ECO:0000313" key="4">
    <source>
        <dbReference type="Proteomes" id="UP000774130"/>
    </source>
</evidence>
<feature type="compositionally biased region" description="Low complexity" evidence="1">
    <location>
        <begin position="31"/>
        <end position="61"/>
    </location>
</feature>
<protein>
    <recommendedName>
        <fullName evidence="5">WxL domain-containing protein</fullName>
    </recommendedName>
</protein>
<feature type="region of interest" description="Disordered" evidence="1">
    <location>
        <begin position="27"/>
        <end position="75"/>
    </location>
</feature>
<dbReference type="EMBL" id="JAHUZB010000007">
    <property type="protein sequence ID" value="MBV7392072.1"/>
    <property type="molecule type" value="Genomic_DNA"/>
</dbReference>
<name>A0ABS6TGH9_9ENTE</name>
<sequence length="781" mass="86143">MKKRSILPLLSCGMLIFSPLTLAEGVKAETQETQETTSSSENESESTSQTEQEESTASSTTDTEEPAVVDDRQDSIEVRASDISGAGLKKIPYGAKKLDGVFDKLNSAGSGSWKNALVPQNPTDGTNDNRPYDEIQLSGSQNWLSVFSNDYQKLDFSKDFNGHVYINFNTGFTDGLAFVMHNDTRKSKAMTSATSDLDGQNLGVYGAYAGIGSSPYRNPAEKGIQNSVAVEFDMHGNWNEESDNFDRKVGLSVLNGPTHMAYSFPGNPTTYEPYNSYSSWTNSNGTPSTALQKHYVGAEKQGYQSLKNIVSNSWYEFRFNYVSGVGLVYYLFNPTNNTLTEPVVISNAELEANLKLSENNNTAYWGFSSANGNLAGTTKFAFTETPVESVATLSNQVYDKNNTEVTVPRDEAITDKFINSGDTVTLQSTYKLESSQRNYTINNWKGKIDPAAIAIPANKQINVTYSVNDGEAKTQNVAVDAKGNFSLDGLNLAIPREGGTVTFKFSLPTVNNLSAQKTVFYSSVNGRYGTDSFDTIIESDSNYFWINKRNNDPVIDGVTFDQTNFQDFVHPFGFKLSYHDDDAAANELKMKIEVNGQLVSESNLAANASQNLPWAETTKIDLLNENNIFTRGNNTLKVTLTDANGAVATKESTFNVEGYQGFEKVTKEYQWNYSRTQLPTDRKAQARENQMTIKARDTTKDKPTSEVTLSATQLSSNKNNLSASEFVFKENGQTFALPEVSFKPNQAYDFSKSDGLLLKLSDQDNPGEYKGVINWTIKDAP</sequence>
<dbReference type="Proteomes" id="UP000774130">
    <property type="component" value="Unassembled WGS sequence"/>
</dbReference>
<dbReference type="RefSeq" id="WP_218327284.1">
    <property type="nucleotide sequence ID" value="NZ_JAHUZB010000007.1"/>
</dbReference>
<organism evidence="3 4">
    <name type="scientific">Enterococcus alishanensis</name>
    <dbReference type="NCBI Taxonomy" id="1303817"/>
    <lineage>
        <taxon>Bacteria</taxon>
        <taxon>Bacillati</taxon>
        <taxon>Bacillota</taxon>
        <taxon>Bacilli</taxon>
        <taxon>Lactobacillales</taxon>
        <taxon>Enterococcaceae</taxon>
        <taxon>Enterococcus</taxon>
    </lineage>
</organism>
<keyword evidence="4" id="KW-1185">Reference proteome</keyword>
<feature type="chain" id="PRO_5046700748" description="WxL domain-containing protein" evidence="2">
    <location>
        <begin position="24"/>
        <end position="781"/>
    </location>
</feature>
<keyword evidence="2" id="KW-0732">Signal</keyword>